<dbReference type="PANTHER" id="PTHR42648:SF18">
    <property type="entry name" value="RETROTRANSPOSON, UNCLASSIFIED-LIKE PROTEIN"/>
    <property type="match status" value="1"/>
</dbReference>
<reference evidence="3" key="2">
    <citation type="submission" date="2022-01" db="EMBL/GenBank/DDBJ databases">
        <authorList>
            <person name="Yamashiro T."/>
            <person name="Shiraishi A."/>
            <person name="Satake H."/>
            <person name="Nakayama K."/>
        </authorList>
    </citation>
    <scope>NUCLEOTIDE SEQUENCE</scope>
</reference>
<keyword evidence="4" id="KW-1185">Reference proteome</keyword>
<evidence type="ECO:0000259" key="2">
    <source>
        <dbReference type="Pfam" id="PF25597"/>
    </source>
</evidence>
<dbReference type="Proteomes" id="UP001151760">
    <property type="component" value="Unassembled WGS sequence"/>
</dbReference>
<accession>A0ABQ5FFL7</accession>
<dbReference type="Pfam" id="PF13976">
    <property type="entry name" value="gag_pre-integrs"/>
    <property type="match status" value="1"/>
</dbReference>
<dbReference type="EMBL" id="BQNB010017335">
    <property type="protein sequence ID" value="GJT61996.1"/>
    <property type="molecule type" value="Genomic_DNA"/>
</dbReference>
<dbReference type="InterPro" id="IPR025724">
    <property type="entry name" value="GAG-pre-integrase_dom"/>
</dbReference>
<evidence type="ECO:0000313" key="3">
    <source>
        <dbReference type="EMBL" id="GJT61996.1"/>
    </source>
</evidence>
<sequence>MQTQREAQQANELSNLTRQRQLLASVNYRRAIIKELELEIPSELPKVSLVNASLKKLKFHLAQFNFVVKKRTTPDARTEGECGFEHTKAIFNNEIIPFLKSLKDIFNVFDKDLLNEVMEVQTVFNKMDADVQQSSVDKQCLEIAKKELLLENDRLLQQIMSQDVILTMMNSMSLNGESVNIERKRNESCDKCFNLDVELLKSQNAHNDLLKRKEIVDIVAQISSANIIVLGMFKLDLDPLALRLLQNREAHINYLKYTQEQADILQGIVEQAKAKQPLDNALDFAFRFGNDNIAKIMGYDDYQMGNVTISRVYYIEGLVHNLFLVGQFFDADLEVAFWKNTCFNRNLEGVDLLSESRDINLYTISLDDMLKISLVCLLSKASKTKSWLWHRRLSHLNFGTINKLAKDGIARGIPSLKFQKDHLCSACELRKSMKSSHQPKAKDINQEKLHLLHMDLCGLMHVVSINRKSVLCYPTNDNDDLGKLDAKADIGIFVSYAPAKKAFRIYNKRT</sequence>
<comment type="caution">
    <text evidence="3">The sequence shown here is derived from an EMBL/GenBank/DDBJ whole genome shotgun (WGS) entry which is preliminary data.</text>
</comment>
<dbReference type="InterPro" id="IPR039537">
    <property type="entry name" value="Retrotran_Ty1/copia-like"/>
</dbReference>
<gene>
    <name evidence="3" type="ORF">Tco_1005529</name>
</gene>
<evidence type="ECO:0000313" key="4">
    <source>
        <dbReference type="Proteomes" id="UP001151760"/>
    </source>
</evidence>
<name>A0ABQ5FFL7_9ASTR</name>
<dbReference type="InterPro" id="IPR057670">
    <property type="entry name" value="SH3_retrovirus"/>
</dbReference>
<protein>
    <submittedName>
        <fullName evidence="3">Retrovirus-related pol polyprotein from transposon TNT 1-94</fullName>
    </submittedName>
</protein>
<reference evidence="3" key="1">
    <citation type="journal article" date="2022" name="Int. J. Mol. Sci.">
        <title>Draft Genome of Tanacetum Coccineum: Genomic Comparison of Closely Related Tanacetum-Family Plants.</title>
        <authorList>
            <person name="Yamashiro T."/>
            <person name="Shiraishi A."/>
            <person name="Nakayama K."/>
            <person name="Satake H."/>
        </authorList>
    </citation>
    <scope>NUCLEOTIDE SEQUENCE</scope>
</reference>
<organism evidence="3 4">
    <name type="scientific">Tanacetum coccineum</name>
    <dbReference type="NCBI Taxonomy" id="301880"/>
    <lineage>
        <taxon>Eukaryota</taxon>
        <taxon>Viridiplantae</taxon>
        <taxon>Streptophyta</taxon>
        <taxon>Embryophyta</taxon>
        <taxon>Tracheophyta</taxon>
        <taxon>Spermatophyta</taxon>
        <taxon>Magnoliopsida</taxon>
        <taxon>eudicotyledons</taxon>
        <taxon>Gunneridae</taxon>
        <taxon>Pentapetalae</taxon>
        <taxon>asterids</taxon>
        <taxon>campanulids</taxon>
        <taxon>Asterales</taxon>
        <taxon>Asteraceae</taxon>
        <taxon>Asteroideae</taxon>
        <taxon>Anthemideae</taxon>
        <taxon>Anthemidinae</taxon>
        <taxon>Tanacetum</taxon>
    </lineage>
</organism>
<dbReference type="PANTHER" id="PTHR42648">
    <property type="entry name" value="TRANSPOSASE, PUTATIVE-RELATED"/>
    <property type="match status" value="1"/>
</dbReference>
<feature type="domain" description="Retroviral polymerase SH3-like" evidence="2">
    <location>
        <begin position="471"/>
        <end position="510"/>
    </location>
</feature>
<feature type="domain" description="GAG-pre-integrase" evidence="1">
    <location>
        <begin position="360"/>
        <end position="432"/>
    </location>
</feature>
<proteinExistence type="predicted"/>
<evidence type="ECO:0000259" key="1">
    <source>
        <dbReference type="Pfam" id="PF13976"/>
    </source>
</evidence>
<dbReference type="Pfam" id="PF25597">
    <property type="entry name" value="SH3_retrovirus"/>
    <property type="match status" value="1"/>
</dbReference>